<keyword evidence="6" id="KW-1185">Reference proteome</keyword>
<dbReference type="PROSITE" id="PS00444">
    <property type="entry name" value="POLYPRENYL_SYNTHASE_2"/>
    <property type="match status" value="1"/>
</dbReference>
<dbReference type="GO" id="GO:0043386">
    <property type="term" value="P:mycotoxin biosynthetic process"/>
    <property type="evidence" value="ECO:0007669"/>
    <property type="project" value="UniProtKB-ARBA"/>
</dbReference>
<dbReference type="Proteomes" id="UP000829685">
    <property type="component" value="Unassembled WGS sequence"/>
</dbReference>
<sequence>MPSKGVREKLIDALNIWFDCPEETVSTIKSVISMLHNSSLILDDFQDNSPLRRSKPSTHTVFGPAQSINSAAYIIIRAMSKIQSFSEPSCVIKATDMILTLFEGQAVDLSWTFNETCPSIQDYILMVDDKTGTLFKLAGYLLATHARVDWSEGTITAIDALLSLFGQYFQIRDDYQNLVSTEYTSQKGFCEDLDEGKYSITLIHALQNDSGGLLLRNMISTRRVQGKLTIQQKALMLDRIRSCGSLEWTVSLLSDIHQRAIADIGLLEKDIGRVNYELRSLVEMLQR</sequence>
<evidence type="ECO:0000256" key="2">
    <source>
        <dbReference type="ARBA" id="ARBA00022723"/>
    </source>
</evidence>
<evidence type="ECO:0000313" key="6">
    <source>
        <dbReference type="Proteomes" id="UP000829685"/>
    </source>
</evidence>
<evidence type="ECO:0000313" key="5">
    <source>
        <dbReference type="EMBL" id="KAI1877567.1"/>
    </source>
</evidence>
<protein>
    <submittedName>
        <fullName evidence="5">Uncharacterized protein</fullName>
    </submittedName>
</protein>
<dbReference type="InterPro" id="IPR033749">
    <property type="entry name" value="Polyprenyl_synt_CS"/>
</dbReference>
<dbReference type="GO" id="GO:0004659">
    <property type="term" value="F:prenyltransferase activity"/>
    <property type="evidence" value="ECO:0007669"/>
    <property type="project" value="InterPro"/>
</dbReference>
<keyword evidence="2" id="KW-0479">Metal-binding</keyword>
<accession>A0A9Q0ARX8</accession>
<dbReference type="PANTHER" id="PTHR12001:SF72">
    <property type="entry name" value="THIJ_PFPI FAMILY PROTEIN (AFU_ORTHOLOGUE AFUA_3G01210)-RELATED"/>
    <property type="match status" value="1"/>
</dbReference>
<reference evidence="5" key="1">
    <citation type="submission" date="2021-03" db="EMBL/GenBank/DDBJ databases">
        <title>Revisited historic fungal species revealed as producer of novel bioactive compounds through whole genome sequencing and comparative genomics.</title>
        <authorList>
            <person name="Vignolle G.A."/>
            <person name="Hochenegger N."/>
            <person name="Mach R.L."/>
            <person name="Mach-Aigner A.R."/>
            <person name="Javad Rahimi M."/>
            <person name="Salim K.A."/>
            <person name="Chan C.M."/>
            <person name="Lim L.B.L."/>
            <person name="Cai F."/>
            <person name="Druzhinina I.S."/>
            <person name="U'Ren J.M."/>
            <person name="Derntl C."/>
        </authorList>
    </citation>
    <scope>NUCLEOTIDE SEQUENCE</scope>
    <source>
        <strain evidence="5">TUCIM 5799</strain>
    </source>
</reference>
<dbReference type="InterPro" id="IPR008949">
    <property type="entry name" value="Isoprenoid_synthase_dom_sf"/>
</dbReference>
<comment type="caution">
    <text evidence="5">The sequence shown here is derived from an EMBL/GenBank/DDBJ whole genome shotgun (WGS) entry which is preliminary data.</text>
</comment>
<keyword evidence="1 4" id="KW-0808">Transferase</keyword>
<gene>
    <name evidence="5" type="ORF">JX265_003575</name>
</gene>
<keyword evidence="3" id="KW-0460">Magnesium</keyword>
<dbReference type="GO" id="GO:0008299">
    <property type="term" value="P:isoprenoid biosynthetic process"/>
    <property type="evidence" value="ECO:0007669"/>
    <property type="project" value="InterPro"/>
</dbReference>
<comment type="similarity">
    <text evidence="4">Belongs to the FPP/GGPP synthase family.</text>
</comment>
<dbReference type="Gene3D" id="1.10.600.10">
    <property type="entry name" value="Farnesyl Diphosphate Synthase"/>
    <property type="match status" value="1"/>
</dbReference>
<dbReference type="EMBL" id="JAFIMR010000006">
    <property type="protein sequence ID" value="KAI1877567.1"/>
    <property type="molecule type" value="Genomic_DNA"/>
</dbReference>
<dbReference type="AlphaFoldDB" id="A0A9Q0ARX8"/>
<organism evidence="5 6">
    <name type="scientific">Neoarthrinium moseri</name>
    <dbReference type="NCBI Taxonomy" id="1658444"/>
    <lineage>
        <taxon>Eukaryota</taxon>
        <taxon>Fungi</taxon>
        <taxon>Dikarya</taxon>
        <taxon>Ascomycota</taxon>
        <taxon>Pezizomycotina</taxon>
        <taxon>Sordariomycetes</taxon>
        <taxon>Xylariomycetidae</taxon>
        <taxon>Amphisphaeriales</taxon>
        <taxon>Apiosporaceae</taxon>
        <taxon>Neoarthrinium</taxon>
    </lineage>
</organism>
<dbReference type="InterPro" id="IPR000092">
    <property type="entry name" value="Polyprenyl_synt"/>
</dbReference>
<proteinExistence type="inferred from homology"/>
<dbReference type="PANTHER" id="PTHR12001">
    <property type="entry name" value="GERANYLGERANYL PYROPHOSPHATE SYNTHASE"/>
    <property type="match status" value="1"/>
</dbReference>
<dbReference type="SFLD" id="SFLDS00005">
    <property type="entry name" value="Isoprenoid_Synthase_Type_I"/>
    <property type="match status" value="1"/>
</dbReference>
<dbReference type="SUPFAM" id="SSF48576">
    <property type="entry name" value="Terpenoid synthases"/>
    <property type="match status" value="1"/>
</dbReference>
<dbReference type="GO" id="GO:0046872">
    <property type="term" value="F:metal ion binding"/>
    <property type="evidence" value="ECO:0007669"/>
    <property type="project" value="UniProtKB-KW"/>
</dbReference>
<evidence type="ECO:0000256" key="1">
    <source>
        <dbReference type="ARBA" id="ARBA00022679"/>
    </source>
</evidence>
<name>A0A9Q0ARX8_9PEZI</name>
<evidence type="ECO:0000256" key="3">
    <source>
        <dbReference type="ARBA" id="ARBA00022842"/>
    </source>
</evidence>
<dbReference type="Pfam" id="PF00348">
    <property type="entry name" value="polyprenyl_synt"/>
    <property type="match status" value="1"/>
</dbReference>
<dbReference type="GO" id="GO:0046165">
    <property type="term" value="P:alcohol biosynthetic process"/>
    <property type="evidence" value="ECO:0007669"/>
    <property type="project" value="UniProtKB-ARBA"/>
</dbReference>
<evidence type="ECO:0000256" key="4">
    <source>
        <dbReference type="RuleBase" id="RU004466"/>
    </source>
</evidence>